<keyword evidence="8" id="KW-0479">Metal-binding</keyword>
<dbReference type="GO" id="GO:0016243">
    <property type="term" value="P:regulation of autophagosome size"/>
    <property type="evidence" value="ECO:0007669"/>
    <property type="project" value="TreeGrafter"/>
</dbReference>
<dbReference type="Pfam" id="PF00690">
    <property type="entry name" value="Cation_ATPase_N"/>
    <property type="match status" value="1"/>
</dbReference>
<evidence type="ECO:0000256" key="8">
    <source>
        <dbReference type="ARBA" id="ARBA00022723"/>
    </source>
</evidence>
<dbReference type="GO" id="GO:0000421">
    <property type="term" value="C:autophagosome membrane"/>
    <property type="evidence" value="ECO:0007669"/>
    <property type="project" value="UniProtKB-SubCell"/>
</dbReference>
<keyword evidence="11" id="KW-0067">ATP-binding</keyword>
<dbReference type="GO" id="GO:0005524">
    <property type="term" value="F:ATP binding"/>
    <property type="evidence" value="ECO:0007669"/>
    <property type="project" value="UniProtKB-KW"/>
</dbReference>
<keyword evidence="6" id="KW-0597">Phosphoprotein</keyword>
<dbReference type="InterPro" id="IPR023299">
    <property type="entry name" value="ATPase_P-typ_cyto_dom_N"/>
</dbReference>
<evidence type="ECO:0000256" key="10">
    <source>
        <dbReference type="ARBA" id="ARBA00022753"/>
    </source>
</evidence>
<feature type="transmembrane region" description="Helical" evidence="24">
    <location>
        <begin position="12"/>
        <end position="33"/>
    </location>
</feature>
<accession>A0A7K6W0M8</accession>
<dbReference type="GO" id="GO:0010821">
    <property type="term" value="P:regulation of mitochondrion organization"/>
    <property type="evidence" value="ECO:0007669"/>
    <property type="project" value="UniProtKB-ARBA"/>
</dbReference>
<evidence type="ECO:0000313" key="28">
    <source>
        <dbReference type="EMBL" id="NWX40932.1"/>
    </source>
</evidence>
<comment type="subcellular location">
    <subcellularLocation>
        <location evidence="3">Cytoplasmic vesicle</location>
        <location evidence="3">Autophagosome membrane</location>
        <topology evidence="3">Multi-pass membrane protein</topology>
    </subcellularLocation>
    <subcellularLocation>
        <location evidence="21">Endosome</location>
        <location evidence="21">Multivesicular body membrane</location>
        <topology evidence="21">Multi-pass membrane protein</topology>
    </subcellularLocation>
    <subcellularLocation>
        <location evidence="1">Late endosome membrane</location>
        <topology evidence="1">Multi-pass membrane protein</topology>
    </subcellularLocation>
    <subcellularLocation>
        <location evidence="2">Lysosome membrane</location>
        <topology evidence="2">Multi-pass membrane protein</topology>
    </subcellularLocation>
</comment>
<evidence type="ECO:0000256" key="14">
    <source>
        <dbReference type="ARBA" id="ARBA00022989"/>
    </source>
</evidence>
<keyword evidence="10" id="KW-0967">Endosome</keyword>
<dbReference type="OrthoDB" id="48943at2759"/>
<evidence type="ECO:0000256" key="23">
    <source>
        <dbReference type="ARBA" id="ARBA00074227"/>
    </source>
</evidence>
<dbReference type="GO" id="GO:0005765">
    <property type="term" value="C:lysosomal membrane"/>
    <property type="evidence" value="ECO:0007669"/>
    <property type="project" value="UniProtKB-SubCell"/>
</dbReference>
<evidence type="ECO:0000256" key="7">
    <source>
        <dbReference type="ARBA" id="ARBA00022692"/>
    </source>
</evidence>
<dbReference type="SUPFAM" id="SSF81665">
    <property type="entry name" value="Calcium ATPase, transmembrane domain M"/>
    <property type="match status" value="1"/>
</dbReference>
<dbReference type="GO" id="GO:1903543">
    <property type="term" value="P:positive regulation of exosomal secretion"/>
    <property type="evidence" value="ECO:0007669"/>
    <property type="project" value="UniProtKB-ARBA"/>
</dbReference>
<name>A0A7K6W0M8_STECA</name>
<comment type="catalytic activity">
    <reaction evidence="18">
        <text>spermidine(out) + ATP + H2O = spermidine(in) + ADP + phosphate + H(+)</text>
        <dbReference type="Rhea" id="RHEA:29999"/>
        <dbReference type="ChEBI" id="CHEBI:15377"/>
        <dbReference type="ChEBI" id="CHEBI:15378"/>
        <dbReference type="ChEBI" id="CHEBI:30616"/>
        <dbReference type="ChEBI" id="CHEBI:43474"/>
        <dbReference type="ChEBI" id="CHEBI:57834"/>
        <dbReference type="ChEBI" id="CHEBI:456216"/>
    </reaction>
</comment>
<feature type="transmembrane region" description="Helical" evidence="24">
    <location>
        <begin position="415"/>
        <end position="442"/>
    </location>
</feature>
<dbReference type="GO" id="GO:0019829">
    <property type="term" value="F:ATPase-coupled monoatomic cation transmembrane transporter activity"/>
    <property type="evidence" value="ECO:0007669"/>
    <property type="project" value="TreeGrafter"/>
</dbReference>
<organism evidence="28 29">
    <name type="scientific">Steatornis caripensis</name>
    <name type="common">Oilbird</name>
    <dbReference type="NCBI Taxonomy" id="48435"/>
    <lineage>
        <taxon>Eukaryota</taxon>
        <taxon>Metazoa</taxon>
        <taxon>Chordata</taxon>
        <taxon>Craniata</taxon>
        <taxon>Vertebrata</taxon>
        <taxon>Euteleostomi</taxon>
        <taxon>Archelosauria</taxon>
        <taxon>Archosauria</taxon>
        <taxon>Dinosauria</taxon>
        <taxon>Saurischia</taxon>
        <taxon>Theropoda</taxon>
        <taxon>Coelurosauria</taxon>
        <taxon>Aves</taxon>
        <taxon>Neognathae</taxon>
        <taxon>Neoaves</taxon>
        <taxon>Strisores</taxon>
        <taxon>Caprimulgiformes</taxon>
        <taxon>Steatornithidae</taxon>
        <taxon>Steatornis</taxon>
    </lineage>
</organism>
<dbReference type="EMBL" id="VZSC01002782">
    <property type="protein sequence ID" value="NWX40932.1"/>
    <property type="molecule type" value="Genomic_DNA"/>
</dbReference>
<dbReference type="GO" id="GO:0043025">
    <property type="term" value="C:neuronal cell body"/>
    <property type="evidence" value="ECO:0007669"/>
    <property type="project" value="UniProtKB-ARBA"/>
</dbReference>
<feature type="transmembrane region" description="Helical" evidence="24">
    <location>
        <begin position="383"/>
        <end position="403"/>
    </location>
</feature>
<dbReference type="Proteomes" id="UP000516988">
    <property type="component" value="Unassembled WGS sequence"/>
</dbReference>
<dbReference type="GO" id="GO:0015203">
    <property type="term" value="F:polyamine transmembrane transporter activity"/>
    <property type="evidence" value="ECO:0007669"/>
    <property type="project" value="TreeGrafter"/>
</dbReference>
<evidence type="ECO:0000256" key="3">
    <source>
        <dbReference type="ARBA" id="ARBA00004542"/>
    </source>
</evidence>
<dbReference type="InterPro" id="IPR023214">
    <property type="entry name" value="HAD_sf"/>
</dbReference>
<dbReference type="GO" id="GO:1905165">
    <property type="term" value="P:regulation of lysosomal protein catabolic process"/>
    <property type="evidence" value="ECO:0007669"/>
    <property type="project" value="UniProtKB-ARBA"/>
</dbReference>
<feature type="transmembrane region" description="Helical" evidence="24">
    <location>
        <begin position="212"/>
        <end position="230"/>
    </location>
</feature>
<evidence type="ECO:0000256" key="19">
    <source>
        <dbReference type="ARBA" id="ARBA00051772"/>
    </source>
</evidence>
<dbReference type="GO" id="GO:0061462">
    <property type="term" value="P:protein localization to lysosome"/>
    <property type="evidence" value="ECO:0007669"/>
    <property type="project" value="UniProtKB-ARBA"/>
</dbReference>
<dbReference type="Pfam" id="PF13246">
    <property type="entry name" value="Cation_ATPase"/>
    <property type="match status" value="1"/>
</dbReference>
<evidence type="ECO:0000256" key="16">
    <source>
        <dbReference type="ARBA" id="ARBA00023228"/>
    </source>
</evidence>
<proteinExistence type="inferred from homology"/>
<keyword evidence="29" id="KW-1185">Reference proteome</keyword>
<evidence type="ECO:0000256" key="4">
    <source>
        <dbReference type="ARBA" id="ARBA00006000"/>
    </source>
</evidence>
<evidence type="ECO:0000256" key="15">
    <source>
        <dbReference type="ARBA" id="ARBA00023136"/>
    </source>
</evidence>
<evidence type="ECO:0000256" key="20">
    <source>
        <dbReference type="ARBA" id="ARBA00053898"/>
    </source>
</evidence>
<evidence type="ECO:0000256" key="1">
    <source>
        <dbReference type="ARBA" id="ARBA00004107"/>
    </source>
</evidence>
<evidence type="ECO:0000256" key="18">
    <source>
        <dbReference type="ARBA" id="ARBA00050445"/>
    </source>
</evidence>
<keyword evidence="16" id="KW-0458">Lysosome</keyword>
<dbReference type="FunFam" id="2.70.150.10:FF:000060">
    <property type="entry name" value="Cation-transporting ATPase"/>
    <property type="match status" value="1"/>
</dbReference>
<dbReference type="InterPro" id="IPR004014">
    <property type="entry name" value="ATPase_P-typ_cation-transptr_N"/>
</dbReference>
<gene>
    <name evidence="28" type="primary">Atp13a2_0</name>
    <name evidence="28" type="ORF">STECAR_R08422</name>
</gene>
<dbReference type="GO" id="GO:0006882">
    <property type="term" value="P:intracellular zinc ion homeostasis"/>
    <property type="evidence" value="ECO:0007669"/>
    <property type="project" value="UniProtKB-ARBA"/>
</dbReference>
<evidence type="ECO:0000259" key="25">
    <source>
        <dbReference type="Pfam" id="PF00122"/>
    </source>
</evidence>
<dbReference type="GO" id="GO:0061909">
    <property type="term" value="P:autophagosome-lysosome fusion"/>
    <property type="evidence" value="ECO:0007669"/>
    <property type="project" value="UniProtKB-ARBA"/>
</dbReference>
<dbReference type="PANTHER" id="PTHR45630">
    <property type="entry name" value="CATION-TRANSPORTING ATPASE-RELATED"/>
    <property type="match status" value="1"/>
</dbReference>
<comment type="catalytic activity">
    <reaction evidence="19">
        <text>spermine(out) + ATP + H2O = spermine(in) + ADP + phosphate + H(+)</text>
        <dbReference type="Rhea" id="RHEA:63368"/>
        <dbReference type="ChEBI" id="CHEBI:15377"/>
        <dbReference type="ChEBI" id="CHEBI:15378"/>
        <dbReference type="ChEBI" id="CHEBI:30616"/>
        <dbReference type="ChEBI" id="CHEBI:43474"/>
        <dbReference type="ChEBI" id="CHEBI:45725"/>
        <dbReference type="ChEBI" id="CHEBI:456216"/>
    </reaction>
</comment>
<dbReference type="Pfam" id="PF00122">
    <property type="entry name" value="E1-E2_ATPase"/>
    <property type="match status" value="1"/>
</dbReference>
<comment type="function">
    <text evidence="20">ATPase which acts as a lysosomal polyamine exporter with high affinity for spermine. Also stimulates cellular uptake of polyamines and protects against polyamine toxicity. Plays a role in intracellular cation homeostasis and the maintenance of neuronal integrity. Contributes to cellular zinc homeostasis. Confers cellular protection against Mn(2+) and Zn(2+) toxicity and mitochondrial stress. Required for proper lysosomal and mitochondrial maintenance. Regulates the autophagy-lysosome pathway through the control of SYT11 expression at both transcriptional and post-translational levels. Facilitates recruitment of deacetylase HDAC6 to lysosomes to deacetylate CTTN, leading to actin polymerization, promotion of autophagosome-lysosome fusion and completion of autophagy. Promotes secretion of exosomes as well as secretion of SCNA via exosomes. Plays a role in lipid homeostasis.</text>
</comment>
<sequence length="844" mass="93654">QEVTGYQTKTWRVALCHACSALTAGLLLVLFHWKPSLEVQAKCKPCALGQADWVIIRDRFGQCFTTRVRTEVLGEGSLEHHRGARLEDRRTSIAIGVSDEEESRDTIRLHEKEENILRYYLFEGMRYVWIERRQAYCKVSVLDEGWTCADLHLSQAGLDQQDHNTRRKIYGANLIEVPVKSYARLLVEEVLNPFYIFQVFSIVLWVCDAYYYYAACIFLISTISLGLSLYETRKQSATLQNMAKMSVGVQVRRPSGEEMVVSSADLVPGDCISLPADGMLVPCDAALLTGECMVNESMLTGESVPVMKTPLPAGSQAASTIYSPEEHRRHTLFCGTQVIQAKSYVGREVLAVVTRTGFCTAKGDLISSILYPKPVSFKFYKDAVKFVLFLAVLAFVGTLYSILILVKNQVPVGQIIIRALDLITVIVPPALPAAMTVGTIYAQNRLKKQGIFCISPPRINLCGKIRLVCFDKVSLGQRRGALAARGGWPGPTALSPQTGTLTEEGLDVWGVVPLENNHFMPIVHEPRCLPAGPLLYSLAACHAVSLLRTQPIGDPVDLKMVESTGWRLEMMEQGEGELLAFQQFGTKVLAVMKPPPEEEQPRDRKHQSPVGILQRFPFSSSLQRMSVVVKLPGEASAHVYVKGAPEMVASLCRRETVPVDFSQMLRHYTTDGFRVLGLACKPLSTVTTFEEALQLQRDSVESSLTFLGFLVMKNVLKPESAPVIHLLRNASIRPVMVTGDNMLTAVNVAKRCRMVEPKEQVVFVNASPPSHNKPAALKFILAEHSQGDEQPEPQPCHFALNGKSFAVVCEHFPDLLPKILIRATVFARMSPEQKTQLVCSLQEL</sequence>
<dbReference type="SUPFAM" id="SSF81660">
    <property type="entry name" value="Metal cation-transporting ATPase, ATP-binding domain N"/>
    <property type="match status" value="1"/>
</dbReference>
<dbReference type="InterPro" id="IPR059000">
    <property type="entry name" value="ATPase_P-type_domA"/>
</dbReference>
<evidence type="ECO:0000259" key="26">
    <source>
        <dbReference type="Pfam" id="PF00690"/>
    </source>
</evidence>
<comment type="similarity">
    <text evidence="4">Belongs to the cation transport ATPase (P-type) (TC 3.A.3) family. Type V subfamily.</text>
</comment>
<evidence type="ECO:0000256" key="9">
    <source>
        <dbReference type="ARBA" id="ARBA00022741"/>
    </source>
</evidence>
<dbReference type="PANTHER" id="PTHR45630:SF2">
    <property type="entry name" value="POLYAMINE-TRANSPORTING ATPASE 13A2"/>
    <property type="match status" value="1"/>
</dbReference>
<feature type="transmembrane region" description="Helical" evidence="24">
    <location>
        <begin position="190"/>
        <end position="206"/>
    </location>
</feature>
<dbReference type="AlphaFoldDB" id="A0A7K6W0M8"/>
<feature type="domain" description="Cation-transporting P-type ATPase N-terminal" evidence="26">
    <location>
        <begin position="149"/>
        <end position="205"/>
    </location>
</feature>
<evidence type="ECO:0000313" key="29">
    <source>
        <dbReference type="Proteomes" id="UP000516988"/>
    </source>
</evidence>
<dbReference type="Gene3D" id="2.70.150.10">
    <property type="entry name" value="Calcium-transporting ATPase, cytoplasmic transduction domain A"/>
    <property type="match status" value="1"/>
</dbReference>
<evidence type="ECO:0000256" key="22">
    <source>
        <dbReference type="ARBA" id="ARBA00065284"/>
    </source>
</evidence>
<dbReference type="Pfam" id="PF12409">
    <property type="entry name" value="P5-ATPase"/>
    <property type="match status" value="1"/>
</dbReference>
<dbReference type="InterPro" id="IPR047819">
    <property type="entry name" value="P5A-ATPase_N"/>
</dbReference>
<dbReference type="FunFam" id="1.20.1110.10:FF:000023">
    <property type="entry name" value="Cation-transporting ATPase"/>
    <property type="match status" value="1"/>
</dbReference>
<dbReference type="InterPro" id="IPR036412">
    <property type="entry name" value="HAD-like_sf"/>
</dbReference>
<feature type="non-terminal residue" evidence="28">
    <location>
        <position position="844"/>
    </location>
</feature>
<dbReference type="GO" id="GO:1900180">
    <property type="term" value="P:regulation of protein localization to nucleus"/>
    <property type="evidence" value="ECO:0007669"/>
    <property type="project" value="UniProtKB-ARBA"/>
</dbReference>
<evidence type="ECO:0000256" key="6">
    <source>
        <dbReference type="ARBA" id="ARBA00022553"/>
    </source>
</evidence>
<keyword evidence="13" id="KW-1278">Translocase</keyword>
<dbReference type="PRINTS" id="PR00119">
    <property type="entry name" value="CATATPASE"/>
</dbReference>
<dbReference type="Gene3D" id="3.40.50.1000">
    <property type="entry name" value="HAD superfamily/HAD-like"/>
    <property type="match status" value="1"/>
</dbReference>
<feature type="non-terminal residue" evidence="28">
    <location>
        <position position="1"/>
    </location>
</feature>
<evidence type="ECO:0000256" key="17">
    <source>
        <dbReference type="ARBA" id="ARBA00023329"/>
    </source>
</evidence>
<dbReference type="GO" id="GO:0140358">
    <property type="term" value="F:P-type transmembrane transporter activity"/>
    <property type="evidence" value="ECO:0007669"/>
    <property type="project" value="InterPro"/>
</dbReference>
<dbReference type="InterPro" id="IPR006544">
    <property type="entry name" value="P-type_TPase_V"/>
</dbReference>
<dbReference type="InterPro" id="IPR023298">
    <property type="entry name" value="ATPase_P-typ_TM_dom_sf"/>
</dbReference>
<keyword evidence="17" id="KW-0968">Cytoplasmic vesicle</keyword>
<keyword evidence="9" id="KW-0547">Nucleotide-binding</keyword>
<evidence type="ECO:0000256" key="12">
    <source>
        <dbReference type="ARBA" id="ARBA00022842"/>
    </source>
</evidence>
<keyword evidence="5" id="KW-0813">Transport</keyword>
<dbReference type="GO" id="GO:0006874">
    <property type="term" value="P:intracellular calcium ion homeostasis"/>
    <property type="evidence" value="ECO:0007669"/>
    <property type="project" value="TreeGrafter"/>
</dbReference>
<keyword evidence="12" id="KW-0460">Magnesium</keyword>
<protein>
    <recommendedName>
        <fullName evidence="23">Polyamine-transporting ATPase 13A2</fullName>
    </recommendedName>
</protein>
<dbReference type="GO" id="GO:0034599">
    <property type="term" value="P:cellular response to oxidative stress"/>
    <property type="evidence" value="ECO:0007669"/>
    <property type="project" value="UniProtKB-ARBA"/>
</dbReference>
<dbReference type="GO" id="GO:0032585">
    <property type="term" value="C:multivesicular body membrane"/>
    <property type="evidence" value="ECO:0007669"/>
    <property type="project" value="UniProtKB-SubCell"/>
</dbReference>
<evidence type="ECO:0000259" key="27">
    <source>
        <dbReference type="Pfam" id="PF12409"/>
    </source>
</evidence>
<evidence type="ECO:0000256" key="11">
    <source>
        <dbReference type="ARBA" id="ARBA00022840"/>
    </source>
</evidence>
<comment type="caution">
    <text evidence="28">The sequence shown here is derived from an EMBL/GenBank/DDBJ whole genome shotgun (WGS) entry which is preliminary data.</text>
</comment>
<dbReference type="Gene3D" id="3.40.1110.10">
    <property type="entry name" value="Calcium-transporting ATPase, cytoplasmic domain N"/>
    <property type="match status" value="1"/>
</dbReference>
<evidence type="ECO:0000256" key="13">
    <source>
        <dbReference type="ARBA" id="ARBA00022967"/>
    </source>
</evidence>
<keyword evidence="7 24" id="KW-0812">Transmembrane</keyword>
<keyword evidence="14 24" id="KW-1133">Transmembrane helix</keyword>
<dbReference type="FunFam" id="3.40.1110.10:FF:000026">
    <property type="entry name" value="Cation-transporting ATPase"/>
    <property type="match status" value="1"/>
</dbReference>
<dbReference type="SUPFAM" id="SSF81653">
    <property type="entry name" value="Calcium ATPase, transduction domain A"/>
    <property type="match status" value="1"/>
</dbReference>
<dbReference type="InterPro" id="IPR008250">
    <property type="entry name" value="ATPase_P-typ_transduc_dom_A_sf"/>
</dbReference>
<dbReference type="SUPFAM" id="SSF56784">
    <property type="entry name" value="HAD-like"/>
    <property type="match status" value="1"/>
</dbReference>
<keyword evidence="15 24" id="KW-0472">Membrane</keyword>
<evidence type="ECO:0000256" key="21">
    <source>
        <dbReference type="ARBA" id="ARBA00060400"/>
    </source>
</evidence>
<evidence type="ECO:0000256" key="24">
    <source>
        <dbReference type="SAM" id="Phobius"/>
    </source>
</evidence>
<feature type="domain" description="P-type ATPase A" evidence="25">
    <location>
        <begin position="250"/>
        <end position="368"/>
    </location>
</feature>
<evidence type="ECO:0000256" key="2">
    <source>
        <dbReference type="ARBA" id="ARBA00004155"/>
    </source>
</evidence>
<comment type="subunit">
    <text evidence="22">Interacts with MYCBP2; the interaction inhibits the ubiquitination of TSC2 by MYCBP2. Interacts with HDAC6; the interaction results in recruitment of HDAC6 to lysosomes to promote CTTN deacetylation.</text>
</comment>
<dbReference type="GO" id="GO:0043005">
    <property type="term" value="C:neuron projection"/>
    <property type="evidence" value="ECO:0007669"/>
    <property type="project" value="UniProtKB-ARBA"/>
</dbReference>
<feature type="domain" description="P5B-type ATPase N-terminal" evidence="27">
    <location>
        <begin position="2"/>
        <end position="129"/>
    </location>
</feature>
<dbReference type="GO" id="GO:0046872">
    <property type="term" value="F:metal ion binding"/>
    <property type="evidence" value="ECO:0007669"/>
    <property type="project" value="UniProtKB-KW"/>
</dbReference>
<evidence type="ECO:0000256" key="5">
    <source>
        <dbReference type="ARBA" id="ARBA00022448"/>
    </source>
</evidence>
<reference evidence="28 29" key="1">
    <citation type="submission" date="2019-09" db="EMBL/GenBank/DDBJ databases">
        <title>Bird 10,000 Genomes (B10K) Project - Family phase.</title>
        <authorList>
            <person name="Zhang G."/>
        </authorList>
    </citation>
    <scope>NUCLEOTIDE SEQUENCE [LARGE SCALE GENOMIC DNA]</scope>
    <source>
        <strain evidence="28">OUT-0004</strain>
    </source>
</reference>